<organism evidence="2 3">
    <name type="scientific">Prunus avium</name>
    <name type="common">Cherry</name>
    <name type="synonym">Cerasus avium</name>
    <dbReference type="NCBI Taxonomy" id="42229"/>
    <lineage>
        <taxon>Eukaryota</taxon>
        <taxon>Viridiplantae</taxon>
        <taxon>Streptophyta</taxon>
        <taxon>Embryophyta</taxon>
        <taxon>Tracheophyta</taxon>
        <taxon>Spermatophyta</taxon>
        <taxon>Magnoliopsida</taxon>
        <taxon>eudicotyledons</taxon>
        <taxon>Gunneridae</taxon>
        <taxon>Pentapetalae</taxon>
        <taxon>rosids</taxon>
        <taxon>fabids</taxon>
        <taxon>Rosales</taxon>
        <taxon>Rosaceae</taxon>
        <taxon>Amygdaloideae</taxon>
        <taxon>Amygdaleae</taxon>
        <taxon>Prunus</taxon>
    </lineage>
</organism>
<dbReference type="InterPro" id="IPR002156">
    <property type="entry name" value="RNaseH_domain"/>
</dbReference>
<dbReference type="InterPro" id="IPR052929">
    <property type="entry name" value="RNase_H-like_EbsB-rel"/>
</dbReference>
<evidence type="ECO:0000259" key="1">
    <source>
        <dbReference type="Pfam" id="PF13456"/>
    </source>
</evidence>
<proteinExistence type="predicted"/>
<dbReference type="CDD" id="cd06222">
    <property type="entry name" value="RNase_H_like"/>
    <property type="match status" value="1"/>
</dbReference>
<dbReference type="RefSeq" id="XP_021833040.1">
    <property type="nucleotide sequence ID" value="XM_021977348.1"/>
</dbReference>
<dbReference type="InterPro" id="IPR044730">
    <property type="entry name" value="RNase_H-like_dom_plant"/>
</dbReference>
<gene>
    <name evidence="3" type="primary">LOC110772866</name>
</gene>
<feature type="domain" description="RNase H type-1" evidence="1">
    <location>
        <begin position="35"/>
        <end position="126"/>
    </location>
</feature>
<sequence>MLSFIRFYDSHHRQSSMPIPNKKWQSPPPGYFKLNVDGALSLSSGLRGVGVVVRDSYGHLCGAVGMRAHSLPTVLYTLKIGNSFAVDASLTPLIIEFDSSISIHLILQEDPCYAAEGALLKDIRGLLALPPPTQPALFPAQLTEWRIVLRASVLVKRP</sequence>
<name>A0A6P5U1J0_PRUAV</name>
<dbReference type="AlphaFoldDB" id="A0A6P5U1J0"/>
<dbReference type="GO" id="GO:0004523">
    <property type="term" value="F:RNA-DNA hybrid ribonuclease activity"/>
    <property type="evidence" value="ECO:0007669"/>
    <property type="project" value="InterPro"/>
</dbReference>
<reference evidence="3" key="1">
    <citation type="submission" date="2025-08" db="UniProtKB">
        <authorList>
            <consortium name="RefSeq"/>
        </authorList>
    </citation>
    <scope>IDENTIFICATION</scope>
</reference>
<evidence type="ECO:0000313" key="3">
    <source>
        <dbReference type="RefSeq" id="XP_021833040.1"/>
    </source>
</evidence>
<keyword evidence="2" id="KW-1185">Reference proteome</keyword>
<dbReference type="GeneID" id="110772866"/>
<dbReference type="KEGG" id="pavi:110772866"/>
<dbReference type="Pfam" id="PF13456">
    <property type="entry name" value="RVT_3"/>
    <property type="match status" value="1"/>
</dbReference>
<protein>
    <submittedName>
        <fullName evidence="3">Uncharacterized protein LOC110772866</fullName>
    </submittedName>
</protein>
<dbReference type="PANTHER" id="PTHR47074:SF75">
    <property type="entry name" value="RNASE H TYPE-1 DOMAIN-CONTAINING PROTEIN"/>
    <property type="match status" value="1"/>
</dbReference>
<evidence type="ECO:0000313" key="2">
    <source>
        <dbReference type="Proteomes" id="UP000515124"/>
    </source>
</evidence>
<dbReference type="PANTHER" id="PTHR47074">
    <property type="entry name" value="BNAC02G40300D PROTEIN"/>
    <property type="match status" value="1"/>
</dbReference>
<dbReference type="Proteomes" id="UP000515124">
    <property type="component" value="Unplaced"/>
</dbReference>
<dbReference type="GO" id="GO:0003676">
    <property type="term" value="F:nucleic acid binding"/>
    <property type="evidence" value="ECO:0007669"/>
    <property type="project" value="InterPro"/>
</dbReference>
<accession>A0A6P5U1J0</accession>